<proteinExistence type="predicted"/>
<dbReference type="AlphaFoldDB" id="A0AA42URX6"/>
<dbReference type="PANTHER" id="PTHR32305:SF15">
    <property type="entry name" value="PROTEIN RHSA-RELATED"/>
    <property type="match status" value="1"/>
</dbReference>
<sequence length="269" mass="28964">MHRSSILRCDPQLSVVASITEGAPHSFQYTPYGFMRRQPLATTIGYAGQLREKAFGWYMLGHGHRTYNPMLMRFHSPDHLSPFERGGINAYAYVSNDPINAIDPDGLTKQLWNAAASVGLGKASVGLLHNGIKTVKALSMDNPNLVTEVVGYGFKFLGEAVSAGASAIKLALNNRGMDPDYAAVDDSVSDLGLAATYLAGQVISTVGEGILTGVTLAGIYNRYFGGNNSEASREQGRENRGLLNNPPELNAQGAVGAERRMDAWRQTVD</sequence>
<protein>
    <submittedName>
        <fullName evidence="2">RHS repeat-associated core domain-containing protein</fullName>
    </submittedName>
</protein>
<dbReference type="RefSeq" id="WP_260270773.1">
    <property type="nucleotide sequence ID" value="NZ_CP104107.1"/>
</dbReference>
<dbReference type="Gene3D" id="2.180.10.10">
    <property type="entry name" value="RHS repeat-associated core"/>
    <property type="match status" value="1"/>
</dbReference>
<dbReference type="InterPro" id="IPR022385">
    <property type="entry name" value="Rhs_assc_core"/>
</dbReference>
<dbReference type="EMBL" id="JAOCGG010000002">
    <property type="protein sequence ID" value="MDH1629005.1"/>
    <property type="molecule type" value="Genomic_DNA"/>
</dbReference>
<accession>A0AA42URX6</accession>
<evidence type="ECO:0000313" key="3">
    <source>
        <dbReference type="Proteomes" id="UP001160882"/>
    </source>
</evidence>
<evidence type="ECO:0000313" key="2">
    <source>
        <dbReference type="EMBL" id="MDH1629005.1"/>
    </source>
</evidence>
<evidence type="ECO:0000256" key="1">
    <source>
        <dbReference type="SAM" id="MobiDB-lite"/>
    </source>
</evidence>
<dbReference type="Proteomes" id="UP001160882">
    <property type="component" value="Unassembled WGS sequence"/>
</dbReference>
<gene>
    <name evidence="2" type="ORF">N5I14_01950</name>
</gene>
<feature type="region of interest" description="Disordered" evidence="1">
    <location>
        <begin position="230"/>
        <end position="250"/>
    </location>
</feature>
<reference evidence="2" key="1">
    <citation type="submission" date="2022-09" db="EMBL/GenBank/DDBJ databases">
        <title>Intensive care unit water sources are persistently colonized with multi-drug resistant bacteria and are the site of extensive horizontal gene transfer of antibiotic resistance genes.</title>
        <authorList>
            <person name="Diorio-Toth L."/>
        </authorList>
    </citation>
    <scope>NUCLEOTIDE SEQUENCE</scope>
    <source>
        <strain evidence="2">GD03782</strain>
    </source>
</reference>
<dbReference type="PANTHER" id="PTHR32305">
    <property type="match status" value="1"/>
</dbReference>
<organism evidence="2 3">
    <name type="scientific">Pseudomonas mosselii</name>
    <dbReference type="NCBI Taxonomy" id="78327"/>
    <lineage>
        <taxon>Bacteria</taxon>
        <taxon>Pseudomonadati</taxon>
        <taxon>Pseudomonadota</taxon>
        <taxon>Gammaproteobacteria</taxon>
        <taxon>Pseudomonadales</taxon>
        <taxon>Pseudomonadaceae</taxon>
        <taxon>Pseudomonas</taxon>
    </lineage>
</organism>
<dbReference type="InterPro" id="IPR050708">
    <property type="entry name" value="T6SS_VgrG/RHS"/>
</dbReference>
<comment type="caution">
    <text evidence="2">The sequence shown here is derived from an EMBL/GenBank/DDBJ whole genome shotgun (WGS) entry which is preliminary data.</text>
</comment>
<name>A0AA42URX6_9PSED</name>
<feature type="compositionally biased region" description="Basic and acidic residues" evidence="1">
    <location>
        <begin position="231"/>
        <end position="240"/>
    </location>
</feature>
<dbReference type="NCBIfam" id="TIGR03696">
    <property type="entry name" value="Rhs_assc_core"/>
    <property type="match status" value="1"/>
</dbReference>